<reference evidence="1" key="2">
    <citation type="submission" date="2021-08" db="EMBL/GenBank/DDBJ databases">
        <authorList>
            <person name="Dalcin Martins P."/>
        </authorList>
    </citation>
    <scope>NUCLEOTIDE SEQUENCE</scope>
    <source>
        <strain evidence="1">MAG_39</strain>
    </source>
</reference>
<comment type="caution">
    <text evidence="1">The sequence shown here is derived from an EMBL/GenBank/DDBJ whole genome shotgun (WGS) entry which is preliminary data.</text>
</comment>
<name>A0A953SHF3_9BACT</name>
<dbReference type="SUPFAM" id="SSF48695">
    <property type="entry name" value="Multiheme cytochromes"/>
    <property type="match status" value="1"/>
</dbReference>
<accession>A0A953SHF3</accession>
<gene>
    <name evidence="1" type="ORF">K8I29_17490</name>
</gene>
<dbReference type="Proteomes" id="UP000705867">
    <property type="component" value="Unassembled WGS sequence"/>
</dbReference>
<proteinExistence type="predicted"/>
<reference evidence="1" key="1">
    <citation type="journal article" date="2021" name="bioRxiv">
        <title>Unraveling nitrogen, sulfur and carbon metabolic pathways and microbial community transcriptional responses to substrate deprivation and toxicity stresses in a bioreactor mimicking anoxic brackish coastal sediment conditions.</title>
        <authorList>
            <person name="Martins P.D."/>
            <person name="Echeveste M.J."/>
            <person name="Arshad A."/>
            <person name="Kurth J."/>
            <person name="Ouboter H."/>
            <person name="Jetten M.S.M."/>
            <person name="Welte C.U."/>
        </authorList>
    </citation>
    <scope>NUCLEOTIDE SEQUENCE</scope>
    <source>
        <strain evidence="1">MAG_39</strain>
    </source>
</reference>
<evidence type="ECO:0000313" key="1">
    <source>
        <dbReference type="EMBL" id="MBZ0157993.1"/>
    </source>
</evidence>
<protein>
    <submittedName>
        <fullName evidence="1">Uncharacterized protein</fullName>
    </submittedName>
</protein>
<dbReference type="Gene3D" id="1.10.1130.20">
    <property type="match status" value="1"/>
</dbReference>
<sequence>MKSTAAFIIFVLAVLGLLFFLSGKRHPRVPNDAAHGAVALSDSTACMECHWQGKRAPLKASHPPKYECQKCHKARIIPNKK</sequence>
<dbReference type="InterPro" id="IPR036280">
    <property type="entry name" value="Multihaem_cyt_sf"/>
</dbReference>
<dbReference type="EMBL" id="JAIOIV010000132">
    <property type="protein sequence ID" value="MBZ0157993.1"/>
    <property type="molecule type" value="Genomic_DNA"/>
</dbReference>
<evidence type="ECO:0000313" key="2">
    <source>
        <dbReference type="Proteomes" id="UP000705867"/>
    </source>
</evidence>
<organism evidence="1 2">
    <name type="scientific">Candidatus Nitrobium versatile</name>
    <dbReference type="NCBI Taxonomy" id="2884831"/>
    <lineage>
        <taxon>Bacteria</taxon>
        <taxon>Pseudomonadati</taxon>
        <taxon>Nitrospirota</taxon>
        <taxon>Nitrospiria</taxon>
        <taxon>Nitrospirales</taxon>
        <taxon>Nitrospiraceae</taxon>
        <taxon>Candidatus Nitrobium</taxon>
    </lineage>
</organism>
<dbReference type="AlphaFoldDB" id="A0A953SHF3"/>